<keyword evidence="1" id="KW-1133">Transmembrane helix</keyword>
<feature type="transmembrane region" description="Helical" evidence="1">
    <location>
        <begin position="72"/>
        <end position="96"/>
    </location>
</feature>
<evidence type="ECO:0000313" key="2">
    <source>
        <dbReference type="EMBL" id="HED11849.1"/>
    </source>
</evidence>
<accession>A0A7V1M247</accession>
<comment type="caution">
    <text evidence="2">The sequence shown here is derived from an EMBL/GenBank/DDBJ whole genome shotgun (WGS) entry which is preliminary data.</text>
</comment>
<keyword evidence="1" id="KW-0472">Membrane</keyword>
<evidence type="ECO:0000256" key="1">
    <source>
        <dbReference type="SAM" id="Phobius"/>
    </source>
</evidence>
<proteinExistence type="predicted"/>
<feature type="transmembrane region" description="Helical" evidence="1">
    <location>
        <begin position="130"/>
        <end position="156"/>
    </location>
</feature>
<feature type="transmembrane region" description="Helical" evidence="1">
    <location>
        <begin position="23"/>
        <end position="47"/>
    </location>
</feature>
<name>A0A7V1M247_CALAY</name>
<gene>
    <name evidence="2" type="ORF">ENJ10_14260</name>
</gene>
<dbReference type="Proteomes" id="UP000886005">
    <property type="component" value="Unassembled WGS sequence"/>
</dbReference>
<protein>
    <submittedName>
        <fullName evidence="2">Uncharacterized protein</fullName>
    </submittedName>
</protein>
<organism evidence="2">
    <name type="scientific">Caldithrix abyssi</name>
    <dbReference type="NCBI Taxonomy" id="187145"/>
    <lineage>
        <taxon>Bacteria</taxon>
        <taxon>Pseudomonadati</taxon>
        <taxon>Calditrichota</taxon>
        <taxon>Calditrichia</taxon>
        <taxon>Calditrichales</taxon>
        <taxon>Calditrichaceae</taxon>
        <taxon>Caldithrix</taxon>
    </lineage>
</organism>
<feature type="non-terminal residue" evidence="2">
    <location>
        <position position="163"/>
    </location>
</feature>
<dbReference type="EMBL" id="DRLD01000404">
    <property type="protein sequence ID" value="HED11849.1"/>
    <property type="molecule type" value="Genomic_DNA"/>
</dbReference>
<reference evidence="2" key="1">
    <citation type="journal article" date="2020" name="mSystems">
        <title>Genome- and Community-Level Interaction Insights into Carbon Utilization and Element Cycling Functions of Hydrothermarchaeota in Hydrothermal Sediment.</title>
        <authorList>
            <person name="Zhou Z."/>
            <person name="Liu Y."/>
            <person name="Xu W."/>
            <person name="Pan J."/>
            <person name="Luo Z.H."/>
            <person name="Li M."/>
        </authorList>
    </citation>
    <scope>NUCLEOTIDE SEQUENCE [LARGE SCALE GENOMIC DNA]</scope>
    <source>
        <strain evidence="2">HyVt-456</strain>
    </source>
</reference>
<dbReference type="AlphaFoldDB" id="A0A7V1M247"/>
<keyword evidence="1" id="KW-0812">Transmembrane</keyword>
<sequence>MKFYYSYKDILKAPRIALGPQRLFLGTLGVALAHIVYFMLSYLALWIQGNRLDMVWRHYGLLPLPLGAELSFWPRVIAFLAVILSLILLLSANTALARSAYMTLRNNFFYTGNQALEFARSKTKSVLGVYLTYLFLIFPFIAGALIMSAIGSFYGFGDILISL</sequence>